<evidence type="ECO:0000256" key="7">
    <source>
        <dbReference type="ARBA" id="ARBA00023098"/>
    </source>
</evidence>
<feature type="transmembrane region" description="Helical" evidence="10">
    <location>
        <begin position="118"/>
        <end position="136"/>
    </location>
</feature>
<evidence type="ECO:0000256" key="1">
    <source>
        <dbReference type="ARBA" id="ARBA00004141"/>
    </source>
</evidence>
<dbReference type="PROSITE" id="PS01188">
    <property type="entry name" value="ELO"/>
    <property type="match status" value="1"/>
</dbReference>
<keyword evidence="6 10" id="KW-1133">Transmembrane helix</keyword>
<keyword evidence="9 10" id="KW-0275">Fatty acid biosynthesis</keyword>
<protein>
    <recommendedName>
        <fullName evidence="10">Elongation of very long chain fatty acids protein</fullName>
        <ecNumber evidence="10">2.3.1.199</ecNumber>
    </recommendedName>
    <alternativeName>
        <fullName evidence="10">Very-long-chain 3-oxoacyl-CoA synthase</fullName>
    </alternativeName>
</protein>
<dbReference type="EC" id="2.3.1.199" evidence="10"/>
<evidence type="ECO:0000256" key="2">
    <source>
        <dbReference type="ARBA" id="ARBA00022516"/>
    </source>
</evidence>
<dbReference type="RefSeq" id="XP_014678856.1">
    <property type="nucleotide sequence ID" value="XM_014823370.1"/>
</dbReference>
<keyword evidence="8 10" id="KW-0472">Membrane</keyword>
<dbReference type="PANTHER" id="PTHR11157:SF12">
    <property type="entry name" value="ELONGATION OF VERY LONG CHAIN FATTY ACIDS PROTEIN 4"/>
    <property type="match status" value="1"/>
</dbReference>
<feature type="transmembrane region" description="Helical" evidence="10">
    <location>
        <begin position="235"/>
        <end position="255"/>
    </location>
</feature>
<comment type="subcellular location">
    <subcellularLocation>
        <location evidence="1">Membrane</location>
        <topology evidence="1">Multi-pass membrane protein</topology>
    </subcellularLocation>
</comment>
<name>A0ABM1F335_PRICU</name>
<dbReference type="GeneID" id="106818690"/>
<keyword evidence="5 10" id="KW-0276">Fatty acid metabolism</keyword>
<feature type="transmembrane region" description="Helical" evidence="10">
    <location>
        <begin position="172"/>
        <end position="194"/>
    </location>
</feature>
<evidence type="ECO:0000256" key="11">
    <source>
        <dbReference type="SAM" id="MobiDB-lite"/>
    </source>
</evidence>
<evidence type="ECO:0000313" key="13">
    <source>
        <dbReference type="RefSeq" id="XP_014678856.1"/>
    </source>
</evidence>
<accession>A0ABM1F335</accession>
<keyword evidence="4 10" id="KW-0812">Transmembrane</keyword>
<feature type="transmembrane region" description="Helical" evidence="10">
    <location>
        <begin position="29"/>
        <end position="50"/>
    </location>
</feature>
<keyword evidence="2 10" id="KW-0444">Lipid biosynthesis</keyword>
<organism evidence="12 13">
    <name type="scientific">Priapulus caudatus</name>
    <name type="common">Priapulid worm</name>
    <dbReference type="NCBI Taxonomy" id="37621"/>
    <lineage>
        <taxon>Eukaryota</taxon>
        <taxon>Metazoa</taxon>
        <taxon>Ecdysozoa</taxon>
        <taxon>Scalidophora</taxon>
        <taxon>Priapulida</taxon>
        <taxon>Priapulimorpha</taxon>
        <taxon>Priapulimorphida</taxon>
        <taxon>Priapulidae</taxon>
        <taxon>Priapulus</taxon>
    </lineage>
</organism>
<dbReference type="InterPro" id="IPR002076">
    <property type="entry name" value="ELO_fam"/>
</dbReference>
<gene>
    <name evidence="13" type="primary">LOC106818690</name>
</gene>
<evidence type="ECO:0000256" key="4">
    <source>
        <dbReference type="ARBA" id="ARBA00022692"/>
    </source>
</evidence>
<evidence type="ECO:0000256" key="9">
    <source>
        <dbReference type="ARBA" id="ARBA00023160"/>
    </source>
</evidence>
<feature type="transmembrane region" description="Helical" evidence="10">
    <location>
        <begin position="206"/>
        <end position="229"/>
    </location>
</feature>
<dbReference type="PANTHER" id="PTHR11157">
    <property type="entry name" value="FATTY ACID ACYL TRANSFERASE-RELATED"/>
    <property type="match status" value="1"/>
</dbReference>
<comment type="similarity">
    <text evidence="10">Belongs to the ELO family.</text>
</comment>
<keyword evidence="7 10" id="KW-0443">Lipid metabolism</keyword>
<reference evidence="13" key="1">
    <citation type="submission" date="2025-08" db="UniProtKB">
        <authorList>
            <consortium name="RefSeq"/>
        </authorList>
    </citation>
    <scope>IDENTIFICATION</scope>
</reference>
<keyword evidence="12" id="KW-1185">Reference proteome</keyword>
<comment type="catalytic activity">
    <reaction evidence="10">
        <text>a very-long-chain acyl-CoA + malonyl-CoA + H(+) = a very-long-chain 3-oxoacyl-CoA + CO2 + CoA</text>
        <dbReference type="Rhea" id="RHEA:32727"/>
        <dbReference type="ChEBI" id="CHEBI:15378"/>
        <dbReference type="ChEBI" id="CHEBI:16526"/>
        <dbReference type="ChEBI" id="CHEBI:57287"/>
        <dbReference type="ChEBI" id="CHEBI:57384"/>
        <dbReference type="ChEBI" id="CHEBI:90725"/>
        <dbReference type="ChEBI" id="CHEBI:90736"/>
        <dbReference type="EC" id="2.3.1.199"/>
    </reaction>
</comment>
<dbReference type="Proteomes" id="UP000695022">
    <property type="component" value="Unplaced"/>
</dbReference>
<evidence type="ECO:0000256" key="3">
    <source>
        <dbReference type="ARBA" id="ARBA00022679"/>
    </source>
</evidence>
<evidence type="ECO:0000256" key="8">
    <source>
        <dbReference type="ARBA" id="ARBA00023136"/>
    </source>
</evidence>
<feature type="region of interest" description="Disordered" evidence="11">
    <location>
        <begin position="266"/>
        <end position="299"/>
    </location>
</feature>
<feature type="transmembrane region" description="Helical" evidence="10">
    <location>
        <begin position="62"/>
        <end position="84"/>
    </location>
</feature>
<dbReference type="Pfam" id="PF01151">
    <property type="entry name" value="ELO"/>
    <property type="match status" value="1"/>
</dbReference>
<evidence type="ECO:0000256" key="10">
    <source>
        <dbReference type="RuleBase" id="RU361115"/>
    </source>
</evidence>
<proteinExistence type="inferred from homology"/>
<feature type="transmembrane region" description="Helical" evidence="10">
    <location>
        <begin position="148"/>
        <end position="166"/>
    </location>
</feature>
<dbReference type="InterPro" id="IPR030457">
    <property type="entry name" value="ELO_CS"/>
</dbReference>
<evidence type="ECO:0000256" key="5">
    <source>
        <dbReference type="ARBA" id="ARBA00022832"/>
    </source>
</evidence>
<evidence type="ECO:0000313" key="12">
    <source>
        <dbReference type="Proteomes" id="UP000695022"/>
    </source>
</evidence>
<evidence type="ECO:0000256" key="6">
    <source>
        <dbReference type="ARBA" id="ARBA00022989"/>
    </source>
</evidence>
<sequence>MDIVQDYLRQGYDYYLWTLSFSDKRVERWGLMSSPLYTAALTLAYLFLVWAGPRFMQRRRPLQLRAVLVGYNFAMMLLNLYVMVEVLDASTRLGYSYICQPVNYSKNYHEMKIARALWWYYISKGIEFFDTFFFILRKKNSQITFLHVYHHSTMFCLWWIGIKWVAGGSAFYGAMVNSFIHVLMYSYYCLAALGPSFQRFLWWKKYLTILQLVQFCMGIGHGFIGLYVHCPFPKWMHYTLICYAFSFIVLFGNFYRHTYRARNGAKKPQESESSANGTVCNGHLAKDSRISNGITSSSTTEIRSATNGVSLAKNAQGWPLRRKGRREN</sequence>
<keyword evidence="3 10" id="KW-0808">Transferase</keyword>
<feature type="compositionally biased region" description="Polar residues" evidence="11">
    <location>
        <begin position="290"/>
        <end position="299"/>
    </location>
</feature>